<evidence type="ECO:0000313" key="4">
    <source>
        <dbReference type="Proteomes" id="UP000324585"/>
    </source>
</evidence>
<protein>
    <submittedName>
        <fullName evidence="3">Calcium/calmodulin-dependent protein kinase type 1</fullName>
    </submittedName>
</protein>
<dbReference type="PROSITE" id="PS00108">
    <property type="entry name" value="PROTEIN_KINASE_ST"/>
    <property type="match status" value="1"/>
</dbReference>
<dbReference type="AlphaFoldDB" id="A0A5J4YMT1"/>
<feature type="domain" description="Protein kinase" evidence="2">
    <location>
        <begin position="13"/>
        <end position="375"/>
    </location>
</feature>
<keyword evidence="3" id="KW-0418">Kinase</keyword>
<dbReference type="Gene3D" id="1.10.510.10">
    <property type="entry name" value="Transferase(Phosphotransferase) domain 1"/>
    <property type="match status" value="1"/>
</dbReference>
<dbReference type="Proteomes" id="UP000324585">
    <property type="component" value="Unassembled WGS sequence"/>
</dbReference>
<dbReference type="GO" id="GO:0005524">
    <property type="term" value="F:ATP binding"/>
    <property type="evidence" value="ECO:0007669"/>
    <property type="project" value="InterPro"/>
</dbReference>
<dbReference type="OrthoDB" id="68483at2759"/>
<keyword evidence="4" id="KW-1185">Reference proteome</keyword>
<dbReference type="GO" id="GO:0004672">
    <property type="term" value="F:protein kinase activity"/>
    <property type="evidence" value="ECO:0007669"/>
    <property type="project" value="InterPro"/>
</dbReference>
<reference evidence="4" key="1">
    <citation type="journal article" date="2019" name="Nat. Commun.">
        <title>Expansion of phycobilisome linker gene families in mesophilic red algae.</title>
        <authorList>
            <person name="Lee J."/>
            <person name="Kim D."/>
            <person name="Bhattacharya D."/>
            <person name="Yoon H.S."/>
        </authorList>
    </citation>
    <scope>NUCLEOTIDE SEQUENCE [LARGE SCALE GENOMIC DNA]</scope>
    <source>
        <strain evidence="4">CCMP 1328</strain>
    </source>
</reference>
<dbReference type="EMBL" id="VRMN01000008">
    <property type="protein sequence ID" value="KAA8492749.1"/>
    <property type="molecule type" value="Genomic_DNA"/>
</dbReference>
<dbReference type="SUPFAM" id="SSF56112">
    <property type="entry name" value="Protein kinase-like (PK-like)"/>
    <property type="match status" value="1"/>
</dbReference>
<feature type="region of interest" description="Disordered" evidence="1">
    <location>
        <begin position="175"/>
        <end position="198"/>
    </location>
</feature>
<accession>A0A5J4YMT1</accession>
<gene>
    <name evidence="3" type="ORF">FVE85_9021</name>
</gene>
<evidence type="ECO:0000259" key="2">
    <source>
        <dbReference type="PROSITE" id="PS50011"/>
    </source>
</evidence>
<comment type="caution">
    <text evidence="3">The sequence shown here is derived from an EMBL/GenBank/DDBJ whole genome shotgun (WGS) entry which is preliminary data.</text>
</comment>
<dbReference type="Gene3D" id="3.30.200.20">
    <property type="entry name" value="Phosphorylase Kinase, domain 1"/>
    <property type="match status" value="1"/>
</dbReference>
<dbReference type="PANTHER" id="PTHR24347">
    <property type="entry name" value="SERINE/THREONINE-PROTEIN KINASE"/>
    <property type="match status" value="1"/>
</dbReference>
<dbReference type="InterPro" id="IPR000719">
    <property type="entry name" value="Prot_kinase_dom"/>
</dbReference>
<proteinExistence type="predicted"/>
<dbReference type="Pfam" id="PF00069">
    <property type="entry name" value="Pkinase"/>
    <property type="match status" value="2"/>
</dbReference>
<keyword evidence="3" id="KW-0808">Transferase</keyword>
<sequence length="495" mass="54989">MARPQFKALHTKYVVREWIGSGALGMVLRVTRKQDDCEFAAKVVAKAGLDRLTRVALAREVAVFHHVRHPNIVRLEETIEDTEYIYIITELLAGGNLHSRLSDMAAMAVPERRIDDRANGEYMDEDSPPVVTAEQEQRLGATAAQIAATTGMGQAEQAELKSALLQEAQNMLMSADRSVTNSSSVSDTDEERPERSDGVVQPLTFSRSHLYSLALQMLSAVSYLHDRGMAHRDIKLDNFVFQTMLDDEVPVIKLVDFGMVYWRKPGAALFSRHRCGTLGFCAPEVCNSSSYIPERADMWSLGVVLFAMSLHRMPFSSSDDKGLARDVARCRIAWKEDEWRGAGLNMMRFVQSLLHKNPENRPTAKHAYETVSQLLRNLEPNEEPYTAAGPTNGLSEATERPSNQLYVNEGMVEKVAQVLVGEASALGTSSEGKAKHHRRPSTNNSLDDFVEFLKGVLTLRRNNSLEQSSERIGVETRVGVPVAENVSDPCDHACS</sequence>
<dbReference type="InterPro" id="IPR011009">
    <property type="entry name" value="Kinase-like_dom_sf"/>
</dbReference>
<dbReference type="PROSITE" id="PS50011">
    <property type="entry name" value="PROTEIN_KINASE_DOM"/>
    <property type="match status" value="1"/>
</dbReference>
<dbReference type="SMART" id="SM00220">
    <property type="entry name" value="S_TKc"/>
    <property type="match status" value="1"/>
</dbReference>
<evidence type="ECO:0000256" key="1">
    <source>
        <dbReference type="SAM" id="MobiDB-lite"/>
    </source>
</evidence>
<organism evidence="3 4">
    <name type="scientific">Porphyridium purpureum</name>
    <name type="common">Red alga</name>
    <name type="synonym">Porphyridium cruentum</name>
    <dbReference type="NCBI Taxonomy" id="35688"/>
    <lineage>
        <taxon>Eukaryota</taxon>
        <taxon>Rhodophyta</taxon>
        <taxon>Bangiophyceae</taxon>
        <taxon>Porphyridiales</taxon>
        <taxon>Porphyridiaceae</taxon>
        <taxon>Porphyridium</taxon>
    </lineage>
</organism>
<evidence type="ECO:0000313" key="3">
    <source>
        <dbReference type="EMBL" id="KAA8492749.1"/>
    </source>
</evidence>
<name>A0A5J4YMT1_PORPP</name>
<dbReference type="InterPro" id="IPR008271">
    <property type="entry name" value="Ser/Thr_kinase_AS"/>
</dbReference>